<gene>
    <name evidence="1" type="ORF">OFUS_LOCUS6226</name>
</gene>
<dbReference type="EMBL" id="CAIIXF020000003">
    <property type="protein sequence ID" value="CAH1779415.1"/>
    <property type="molecule type" value="Genomic_DNA"/>
</dbReference>
<reference evidence="1" key="1">
    <citation type="submission" date="2022-03" db="EMBL/GenBank/DDBJ databases">
        <authorList>
            <person name="Martin C."/>
        </authorList>
    </citation>
    <scope>NUCLEOTIDE SEQUENCE</scope>
</reference>
<protein>
    <submittedName>
        <fullName evidence="1">Uncharacterized protein</fullName>
    </submittedName>
</protein>
<dbReference type="AlphaFoldDB" id="A0A8J1TW44"/>
<evidence type="ECO:0000313" key="1">
    <source>
        <dbReference type="EMBL" id="CAH1779415.1"/>
    </source>
</evidence>
<name>A0A8J1TW44_OWEFU</name>
<keyword evidence="2" id="KW-1185">Reference proteome</keyword>
<accession>A0A8J1TW44</accession>
<organism evidence="1 2">
    <name type="scientific">Owenia fusiformis</name>
    <name type="common">Polychaete worm</name>
    <dbReference type="NCBI Taxonomy" id="6347"/>
    <lineage>
        <taxon>Eukaryota</taxon>
        <taxon>Metazoa</taxon>
        <taxon>Spiralia</taxon>
        <taxon>Lophotrochozoa</taxon>
        <taxon>Annelida</taxon>
        <taxon>Polychaeta</taxon>
        <taxon>Sedentaria</taxon>
        <taxon>Canalipalpata</taxon>
        <taxon>Sabellida</taxon>
        <taxon>Oweniida</taxon>
        <taxon>Oweniidae</taxon>
        <taxon>Owenia</taxon>
    </lineage>
</organism>
<comment type="caution">
    <text evidence="1">The sequence shown here is derived from an EMBL/GenBank/DDBJ whole genome shotgun (WGS) entry which is preliminary data.</text>
</comment>
<dbReference type="Proteomes" id="UP000749559">
    <property type="component" value="Unassembled WGS sequence"/>
</dbReference>
<evidence type="ECO:0000313" key="2">
    <source>
        <dbReference type="Proteomes" id="UP000749559"/>
    </source>
</evidence>
<feature type="non-terminal residue" evidence="1">
    <location>
        <position position="1"/>
    </location>
</feature>
<sequence length="143" mass="16268">HTFNGMFINLALMMWIIIVVKTETMIRPRYILAVVMALAMLLACAKSKPSCVILYEAIVEDASSSINARDVPKTDVRKFVRRVKGTPPPTSDPKFGRDVDFPECSQRRGKTVVLWSKVGYPGRKRRALPMMRSSMMRRALENH</sequence>
<proteinExistence type="predicted"/>